<evidence type="ECO:0000313" key="8">
    <source>
        <dbReference type="EMBL" id="GAA3691797.1"/>
    </source>
</evidence>
<dbReference type="SUPFAM" id="SSF55811">
    <property type="entry name" value="Nudix"/>
    <property type="match status" value="1"/>
</dbReference>
<comment type="similarity">
    <text evidence="2 6">Belongs to the Nudix hydrolase family.</text>
</comment>
<evidence type="ECO:0000256" key="6">
    <source>
        <dbReference type="RuleBase" id="RU003476"/>
    </source>
</evidence>
<dbReference type="CDD" id="cd03427">
    <property type="entry name" value="NUDIX_MTH1_Nudt1"/>
    <property type="match status" value="1"/>
</dbReference>
<gene>
    <name evidence="8" type="ORF">GCM10022377_00100</name>
</gene>
<dbReference type="InterPro" id="IPR015797">
    <property type="entry name" value="NUDIX_hydrolase-like_dom_sf"/>
</dbReference>
<comment type="caution">
    <text evidence="8">The sequence shown here is derived from an EMBL/GenBank/DDBJ whole genome shotgun (WGS) entry which is preliminary data.</text>
</comment>
<name>A0ABP7CJP7_9MICC</name>
<comment type="cofactor">
    <cofactor evidence="1">
        <name>Mg(2+)</name>
        <dbReference type="ChEBI" id="CHEBI:18420"/>
    </cofactor>
</comment>
<evidence type="ECO:0000259" key="7">
    <source>
        <dbReference type="PROSITE" id="PS51462"/>
    </source>
</evidence>
<dbReference type="PROSITE" id="PS00893">
    <property type="entry name" value="NUDIX_BOX"/>
    <property type="match status" value="1"/>
</dbReference>
<evidence type="ECO:0000313" key="9">
    <source>
        <dbReference type="Proteomes" id="UP001501536"/>
    </source>
</evidence>
<keyword evidence="9" id="KW-1185">Reference proteome</keyword>
<proteinExistence type="inferred from homology"/>
<evidence type="ECO:0000256" key="2">
    <source>
        <dbReference type="ARBA" id="ARBA00005582"/>
    </source>
</evidence>
<dbReference type="RefSeq" id="WP_344878181.1">
    <property type="nucleotide sequence ID" value="NZ_BAABCJ010000001.1"/>
</dbReference>
<dbReference type="PANTHER" id="PTHR43758">
    <property type="entry name" value="7,8-DIHYDRO-8-OXOGUANINE TRIPHOSPHATASE"/>
    <property type="match status" value="1"/>
</dbReference>
<dbReference type="Gene3D" id="3.90.79.10">
    <property type="entry name" value="Nucleoside Triphosphate Pyrophosphohydrolase"/>
    <property type="match status" value="1"/>
</dbReference>
<dbReference type="Proteomes" id="UP001501536">
    <property type="component" value="Unassembled WGS sequence"/>
</dbReference>
<dbReference type="PANTHER" id="PTHR43758:SF2">
    <property type="entry name" value="OXIDIZED PURINE NUCLEOSIDE TRIPHOSPHATE HYDROLASE"/>
    <property type="match status" value="1"/>
</dbReference>
<reference evidence="9" key="1">
    <citation type="journal article" date="2019" name="Int. J. Syst. Evol. Microbiol.">
        <title>The Global Catalogue of Microorganisms (GCM) 10K type strain sequencing project: providing services to taxonomists for standard genome sequencing and annotation.</title>
        <authorList>
            <consortium name="The Broad Institute Genomics Platform"/>
            <consortium name="The Broad Institute Genome Sequencing Center for Infectious Disease"/>
            <person name="Wu L."/>
            <person name="Ma J."/>
        </authorList>
    </citation>
    <scope>NUCLEOTIDE SEQUENCE [LARGE SCALE GENOMIC DNA]</scope>
    <source>
        <strain evidence="9">JCM 16961</strain>
    </source>
</reference>
<dbReference type="InterPro" id="IPR020476">
    <property type="entry name" value="Nudix_hydrolase"/>
</dbReference>
<organism evidence="8 9">
    <name type="scientific">Zhihengliuella alba</name>
    <dbReference type="NCBI Taxonomy" id="547018"/>
    <lineage>
        <taxon>Bacteria</taxon>
        <taxon>Bacillati</taxon>
        <taxon>Actinomycetota</taxon>
        <taxon>Actinomycetes</taxon>
        <taxon>Micrococcales</taxon>
        <taxon>Micrococcaceae</taxon>
        <taxon>Zhihengliuella</taxon>
    </lineage>
</organism>
<feature type="domain" description="Nudix hydrolase" evidence="7">
    <location>
        <begin position="6"/>
        <end position="154"/>
    </location>
</feature>
<protein>
    <recommendedName>
        <fullName evidence="7">Nudix hydrolase domain-containing protein</fullName>
    </recommendedName>
</protein>
<evidence type="ECO:0000256" key="1">
    <source>
        <dbReference type="ARBA" id="ARBA00001946"/>
    </source>
</evidence>
<keyword evidence="3" id="KW-0479">Metal-binding</keyword>
<evidence type="ECO:0000256" key="5">
    <source>
        <dbReference type="ARBA" id="ARBA00022842"/>
    </source>
</evidence>
<keyword evidence="4 6" id="KW-0378">Hydrolase</keyword>
<evidence type="ECO:0000256" key="4">
    <source>
        <dbReference type="ARBA" id="ARBA00022801"/>
    </source>
</evidence>
<dbReference type="InterPro" id="IPR020084">
    <property type="entry name" value="NUDIX_hydrolase_CS"/>
</dbReference>
<dbReference type="InterPro" id="IPR000086">
    <property type="entry name" value="NUDIX_hydrolase_dom"/>
</dbReference>
<evidence type="ECO:0000256" key="3">
    <source>
        <dbReference type="ARBA" id="ARBA00022723"/>
    </source>
</evidence>
<dbReference type="PROSITE" id="PS51462">
    <property type="entry name" value="NUDIX"/>
    <property type="match status" value="1"/>
</dbReference>
<sequence>MSAAGGPTRVVLCAVVRVEDDGVPAVLLGVKLRGFATGKTVLPGGKIEPGESPVDAAVRELAEETGLEVAPAGLASVREVARIDFVFPFQPAADMDCTVFRVEAGARTSDGAAVVTGEPAETDELQPRWHRLDALPAETMWQDSARWLPDVVAPAGDAVARVRVVLAADNETVAEYTATVLDPAD</sequence>
<dbReference type="EMBL" id="BAABCJ010000001">
    <property type="protein sequence ID" value="GAA3691797.1"/>
    <property type="molecule type" value="Genomic_DNA"/>
</dbReference>
<accession>A0ABP7CJP7</accession>
<dbReference type="Pfam" id="PF00293">
    <property type="entry name" value="NUDIX"/>
    <property type="match status" value="1"/>
</dbReference>
<keyword evidence="5" id="KW-0460">Magnesium</keyword>
<dbReference type="PRINTS" id="PR00502">
    <property type="entry name" value="NUDIXFAMILY"/>
</dbReference>